<evidence type="ECO:0000313" key="2">
    <source>
        <dbReference type="Proteomes" id="UP000323129"/>
    </source>
</evidence>
<sequence length="67" mass="7290">MGVRKLLVCVEAGVCIQAGELFPVLGENGSVWEILLGGSYRKISKRSGRVQGWKSGPKFGYVDEYGN</sequence>
<organism evidence="1 2">
    <name type="scientific">Aeromonas veronii</name>
    <dbReference type="NCBI Taxonomy" id="654"/>
    <lineage>
        <taxon>Bacteria</taxon>
        <taxon>Pseudomonadati</taxon>
        <taxon>Pseudomonadota</taxon>
        <taxon>Gammaproteobacteria</taxon>
        <taxon>Aeromonadales</taxon>
        <taxon>Aeromonadaceae</taxon>
        <taxon>Aeromonas</taxon>
    </lineage>
</organism>
<gene>
    <name evidence="1" type="ORF">CJF24_01495</name>
</gene>
<proteinExistence type="predicted"/>
<dbReference type="EMBL" id="NQMC01000002">
    <property type="protein sequence ID" value="TYD48031.1"/>
    <property type="molecule type" value="Genomic_DNA"/>
</dbReference>
<name>A0ABY3MS34_AERVE</name>
<evidence type="ECO:0000313" key="1">
    <source>
        <dbReference type="EMBL" id="TYD48031.1"/>
    </source>
</evidence>
<comment type="caution">
    <text evidence="1">The sequence shown here is derived from an EMBL/GenBank/DDBJ whole genome shotgun (WGS) entry which is preliminary data.</text>
</comment>
<accession>A0ABY3MS34</accession>
<keyword evidence="2" id="KW-1185">Reference proteome</keyword>
<dbReference type="Proteomes" id="UP000323129">
    <property type="component" value="Unassembled WGS sequence"/>
</dbReference>
<protein>
    <submittedName>
        <fullName evidence="1">Uncharacterized protein</fullName>
    </submittedName>
</protein>
<reference evidence="1 2" key="1">
    <citation type="submission" date="2017-08" db="EMBL/GenBank/DDBJ databases">
        <title>Aeromonas veronii bv sobria strain NS22 whole genome sequencing.</title>
        <authorList>
            <person name="Katharios P."/>
            <person name="Ha V.Q."/>
            <person name="Smyrli M."/>
        </authorList>
    </citation>
    <scope>NUCLEOTIDE SEQUENCE [LARGE SCALE GENOMIC DNA]</scope>
    <source>
        <strain evidence="1 2">NS22</strain>
    </source>
</reference>